<feature type="compositionally biased region" description="Polar residues" evidence="1">
    <location>
        <begin position="1"/>
        <end position="14"/>
    </location>
</feature>
<dbReference type="GO" id="GO:0000387">
    <property type="term" value="P:spliceosomal snRNP assembly"/>
    <property type="evidence" value="ECO:0007669"/>
    <property type="project" value="InterPro"/>
</dbReference>
<dbReference type="InParanoid" id="A0A1S3IWH7"/>
<dbReference type="STRING" id="7574.A0A1S3IWH7"/>
<keyword evidence="2" id="KW-1185">Reference proteome</keyword>
<dbReference type="RefSeq" id="XP_013402321.1">
    <property type="nucleotide sequence ID" value="XM_013546867.1"/>
</dbReference>
<dbReference type="AlphaFoldDB" id="A0A1S3IWH7"/>
<evidence type="ECO:0000313" key="2">
    <source>
        <dbReference type="Proteomes" id="UP000085678"/>
    </source>
</evidence>
<reference evidence="3" key="1">
    <citation type="submission" date="2025-08" db="UniProtKB">
        <authorList>
            <consortium name="RefSeq"/>
        </authorList>
    </citation>
    <scope>IDENTIFICATION</scope>
    <source>
        <tissue evidence="3">Gonads</tissue>
    </source>
</reference>
<dbReference type="InterPro" id="IPR034754">
    <property type="entry name" value="GEMIN8"/>
</dbReference>
<proteinExistence type="predicted"/>
<accession>A0A1S3IWH7</accession>
<dbReference type="OMA" id="QYFAHTE"/>
<sequence length="284" mass="32874">MNPPSEQATFSASDTPEVDKASSIEHDQNTTDTHRKKYLLDWESLGRRPWYEHPYFQRYWTHYRSVMNCNQQTTKTPDRGLKFAGYHWMPFMLPCYLSNPALAQMSKHASAHRRSSQTPSHTSDTKSRQMKHLKASKKRKRKRNSSSRSSSRVSFSEDVVTNEGDSHEFEMHITDEMLAFFEASAKHRKERDAMRREEENNADKGIESDYIDIEGVTAATKSRASAHAPSERPGAKRTTQMKLLYGKHAAMIHGMETAMQLTFDRNCDIKQPKLWPNMPLNIKF</sequence>
<dbReference type="PANTHER" id="PTHR16238">
    <property type="entry name" value="GEM-ASSOCIATED PROTEIN 8"/>
    <property type="match status" value="1"/>
</dbReference>
<feature type="region of interest" description="Disordered" evidence="1">
    <location>
        <begin position="1"/>
        <end position="30"/>
    </location>
</feature>
<feature type="compositionally biased region" description="Low complexity" evidence="1">
    <location>
        <begin position="146"/>
        <end position="156"/>
    </location>
</feature>
<dbReference type="Pfam" id="PF15348">
    <property type="entry name" value="GEMIN8"/>
    <property type="match status" value="1"/>
</dbReference>
<dbReference type="PANTHER" id="PTHR16238:SF7">
    <property type="entry name" value="GEM-ASSOCIATED PROTEIN 8"/>
    <property type="match status" value="1"/>
</dbReference>
<feature type="region of interest" description="Disordered" evidence="1">
    <location>
        <begin position="106"/>
        <end position="163"/>
    </location>
</feature>
<feature type="compositionally biased region" description="Basic and acidic residues" evidence="1">
    <location>
        <begin position="17"/>
        <end position="30"/>
    </location>
</feature>
<dbReference type="GeneID" id="106167959"/>
<dbReference type="Proteomes" id="UP000085678">
    <property type="component" value="Unplaced"/>
</dbReference>
<organism evidence="2 3">
    <name type="scientific">Lingula anatina</name>
    <name type="common">Brachiopod</name>
    <name type="synonym">Lingula unguis</name>
    <dbReference type="NCBI Taxonomy" id="7574"/>
    <lineage>
        <taxon>Eukaryota</taxon>
        <taxon>Metazoa</taxon>
        <taxon>Spiralia</taxon>
        <taxon>Lophotrochozoa</taxon>
        <taxon>Brachiopoda</taxon>
        <taxon>Linguliformea</taxon>
        <taxon>Lingulata</taxon>
        <taxon>Lingulida</taxon>
        <taxon>Linguloidea</taxon>
        <taxon>Lingulidae</taxon>
        <taxon>Lingula</taxon>
    </lineage>
</organism>
<dbReference type="KEGG" id="lak:106167959"/>
<evidence type="ECO:0000313" key="3">
    <source>
        <dbReference type="RefSeq" id="XP_013402321.1"/>
    </source>
</evidence>
<protein>
    <submittedName>
        <fullName evidence="3">Gem-associated protein 8</fullName>
    </submittedName>
</protein>
<feature type="compositionally biased region" description="Basic residues" evidence="1">
    <location>
        <begin position="128"/>
        <end position="145"/>
    </location>
</feature>
<dbReference type="OrthoDB" id="5989213at2759"/>
<evidence type="ECO:0000256" key="1">
    <source>
        <dbReference type="SAM" id="MobiDB-lite"/>
    </source>
</evidence>
<dbReference type="GO" id="GO:0032797">
    <property type="term" value="C:SMN complex"/>
    <property type="evidence" value="ECO:0007669"/>
    <property type="project" value="InterPro"/>
</dbReference>
<name>A0A1S3IWH7_LINAN</name>
<gene>
    <name evidence="3" type="primary">LOC106167959</name>
</gene>